<gene>
    <name evidence="1" type="ORF">C8D86_11615</name>
</gene>
<sequence length="434" mass="50201">MSKEAYHHLVNLLTNTVKPLSMKDRYASLLEKIGDSRFVLIGEASHGTHEFYQARIDITKELIKEKDFMAVAIEGDWPDAYRIHRYLQGAGSKENCDEALSGFKRFPRWMWRNKTIPPFLKWLRTHNDHLASIDHKVGFYGLDLYSLYTSIQAVITYLAKVDPEAAERARLRYACFDHVKPDPQTYGYLTSSGIKKGCQKEAIEQIIELQHHAFDYVKQDELSAADEFFYASQNARLIKNAETYYRTMFEGHVASWNVRDQHMAETLTVLADHLENRFNKPAKIIVWAHNSHIGDARATEMGEQGEMNLGQFVREQHLEVYSIGFSTYEGFVTAASDWDGKEESKRINPGLEGSYETLFHDVGQDAFQLDLRGNQELEHYLHLPRLQRAIGVIYRPESERTSHYFFTRLPYQFDTLIHFDKTTAVEPIDATEQA</sequence>
<dbReference type="EMBL" id="QQAX01000016">
    <property type="protein sequence ID" value="RDI42061.1"/>
    <property type="molecule type" value="Genomic_DNA"/>
</dbReference>
<dbReference type="InterPro" id="IPR014622">
    <property type="entry name" value="UCP036794_erythomycin"/>
</dbReference>
<dbReference type="Gene3D" id="3.30.1870.10">
    <property type="entry name" value="EreA-like, domain 2"/>
    <property type="match status" value="1"/>
</dbReference>
<dbReference type="RefSeq" id="WP_114834788.1">
    <property type="nucleotide sequence ID" value="NZ_LR699115.1"/>
</dbReference>
<proteinExistence type="predicted"/>
<keyword evidence="2" id="KW-1185">Reference proteome</keyword>
<dbReference type="SUPFAM" id="SSF159501">
    <property type="entry name" value="EreA/ChaN-like"/>
    <property type="match status" value="1"/>
</dbReference>
<dbReference type="Proteomes" id="UP000254720">
    <property type="component" value="Unassembled WGS sequence"/>
</dbReference>
<accession>A0A370GEF5</accession>
<evidence type="ECO:0000313" key="1">
    <source>
        <dbReference type="EMBL" id="RDI42061.1"/>
    </source>
</evidence>
<dbReference type="InterPro" id="IPR007815">
    <property type="entry name" value="Emycin_Estase"/>
</dbReference>
<dbReference type="CDD" id="cd14728">
    <property type="entry name" value="Ere-like"/>
    <property type="match status" value="1"/>
</dbReference>
<evidence type="ECO:0000313" key="2">
    <source>
        <dbReference type="Proteomes" id="UP000254720"/>
    </source>
</evidence>
<dbReference type="GO" id="GO:0046677">
    <property type="term" value="P:response to antibiotic"/>
    <property type="evidence" value="ECO:0007669"/>
    <property type="project" value="InterPro"/>
</dbReference>
<dbReference type="PANTHER" id="PTHR31299">
    <property type="entry name" value="ESTERASE, PUTATIVE (AFU_ORTHOLOGUE AFUA_1G05850)-RELATED"/>
    <property type="match status" value="1"/>
</dbReference>
<protein>
    <submittedName>
        <fullName evidence="1">Erythromycin esterase-like protein</fullName>
    </submittedName>
</protein>
<dbReference type="Gene3D" id="3.40.1660.10">
    <property type="entry name" value="EreA-like (biosynthetic domain)"/>
    <property type="match status" value="1"/>
</dbReference>
<comment type="caution">
    <text evidence="1">The sequence shown here is derived from an EMBL/GenBank/DDBJ whole genome shotgun (WGS) entry which is preliminary data.</text>
</comment>
<dbReference type="Gene3D" id="1.20.1440.30">
    <property type="entry name" value="Biosynthetic Protein domain"/>
    <property type="match status" value="1"/>
</dbReference>
<reference evidence="1 2" key="1">
    <citation type="submission" date="2018-07" db="EMBL/GenBank/DDBJ databases">
        <title>Genomic Encyclopedia of Type Strains, Phase IV (KMG-IV): sequencing the most valuable type-strain genomes for metagenomic binning, comparative biology and taxonomic classification.</title>
        <authorList>
            <person name="Goeker M."/>
        </authorList>
    </citation>
    <scope>NUCLEOTIDE SEQUENCE [LARGE SCALE GENOMIC DNA]</scope>
    <source>
        <strain evidence="1 2">DSM 16500</strain>
    </source>
</reference>
<dbReference type="OrthoDB" id="9810066at2"/>
<dbReference type="InterPro" id="IPR052036">
    <property type="entry name" value="Hydrolase/PRTase-associated"/>
</dbReference>
<name>A0A370GEF5_9COXI</name>
<organism evidence="1 2">
    <name type="scientific">Aquicella lusitana</name>
    <dbReference type="NCBI Taxonomy" id="254246"/>
    <lineage>
        <taxon>Bacteria</taxon>
        <taxon>Pseudomonadati</taxon>
        <taxon>Pseudomonadota</taxon>
        <taxon>Gammaproteobacteria</taxon>
        <taxon>Legionellales</taxon>
        <taxon>Coxiellaceae</taxon>
        <taxon>Aquicella</taxon>
    </lineage>
</organism>
<dbReference type="PANTHER" id="PTHR31299:SF0">
    <property type="entry name" value="ESTERASE, PUTATIVE (AFU_ORTHOLOGUE AFUA_1G05850)-RELATED"/>
    <property type="match status" value="1"/>
</dbReference>
<dbReference type="Pfam" id="PF05139">
    <property type="entry name" value="Erythro_esteras"/>
    <property type="match status" value="1"/>
</dbReference>
<dbReference type="PIRSF" id="PIRSF036794">
    <property type="entry name" value="UCP_erythr_ester"/>
    <property type="match status" value="1"/>
</dbReference>
<dbReference type="AlphaFoldDB" id="A0A370GEF5"/>